<dbReference type="EMBL" id="SCLC01000004">
    <property type="protein sequence ID" value="MBF4434329.1"/>
    <property type="molecule type" value="Genomic_DNA"/>
</dbReference>
<dbReference type="GO" id="GO:0005524">
    <property type="term" value="F:ATP binding"/>
    <property type="evidence" value="ECO:0007669"/>
    <property type="project" value="UniProtKB-KW"/>
</dbReference>
<evidence type="ECO:0000313" key="4">
    <source>
        <dbReference type="EMBL" id="MBF4434329.1"/>
    </source>
</evidence>
<comment type="caution">
    <text evidence="4">The sequence shown here is derived from an EMBL/GenBank/DDBJ whole genome shotgun (WGS) entry which is preliminary data.</text>
</comment>
<dbReference type="OrthoDB" id="9807934at2"/>
<dbReference type="Gene3D" id="3.90.640.10">
    <property type="entry name" value="Actin, Chain A, domain 4"/>
    <property type="match status" value="1"/>
</dbReference>
<dbReference type="Gene3D" id="3.30.420.40">
    <property type="match status" value="2"/>
</dbReference>
<dbReference type="RefSeq" id="WP_064626641.1">
    <property type="nucleotide sequence ID" value="NZ_CP022102.1"/>
</dbReference>
<dbReference type="GO" id="GO:0140662">
    <property type="term" value="F:ATP-dependent protein folding chaperone"/>
    <property type="evidence" value="ECO:0007669"/>
    <property type="project" value="InterPro"/>
</dbReference>
<evidence type="ECO:0000313" key="5">
    <source>
        <dbReference type="EMBL" id="MBT2918862.1"/>
    </source>
</evidence>
<reference evidence="4" key="2">
    <citation type="journal article" date="2021" name="PeerJ">
        <title>Analysis of 44 Vibrio anguillarum genomes reveals high genetic diversity.</title>
        <authorList>
            <person name="Hansen M.J."/>
            <person name="Dalsgaard I."/>
        </authorList>
    </citation>
    <scope>NUCLEOTIDE SEQUENCE</scope>
    <source>
        <strain evidence="4">850617-1/1</strain>
    </source>
</reference>
<sequence>MFIGFDYGTANCSVAMMQDGQPTLLPIEGKSHYIPSTICAPTRESISEHLFRHHNITPSDKIGEQVLRRAINVNREESIELAAQDIAFGQAALDLYLQDPRDIYYVKSPKSFLGAAGLRDVQVSFFEDLVCAMMVNIKHNAELHLQRTIQDTVIGRPINFHGRGGEEANRQAESILQRAAKRAGFQHISFQFEPVAAGLEYEATLVQDQTVLVVDIGGGTTDCSLLKMGPSWRGRDDRTASLLAHSGQRVGGNDLDIYIAFKQLMSSFGLGSKAISGIDMPITQFWNPIAINNVEAQRDFYAQQNLAALKLLHKEAQQPEKLARLLKVYFETLGYQIVRRAEEAKIALSDLTQCQVVLDLLSEQIEVQIEREQMIDAIESPKAKMVELVKEAVEQGGVKPDVIFMTGGSARSPILRQAVEQQLPHVPVVSGNYFGSVTAGLARWAEICYR</sequence>
<dbReference type="InterPro" id="IPR013126">
    <property type="entry name" value="Hsp_70_fam"/>
</dbReference>
<dbReference type="Proteomes" id="UP000786185">
    <property type="component" value="Unassembled WGS sequence"/>
</dbReference>
<dbReference type="Pfam" id="PF00012">
    <property type="entry name" value="HSP70"/>
    <property type="match status" value="2"/>
</dbReference>
<protein>
    <submittedName>
        <fullName evidence="4">Molecular chaperone</fullName>
    </submittedName>
</protein>
<organism evidence="4 7">
    <name type="scientific">Vibrio anguillarum</name>
    <name type="common">Listonella anguillarum</name>
    <dbReference type="NCBI Taxonomy" id="55601"/>
    <lineage>
        <taxon>Bacteria</taxon>
        <taxon>Pseudomonadati</taxon>
        <taxon>Pseudomonadota</taxon>
        <taxon>Gammaproteobacteria</taxon>
        <taxon>Vibrionales</taxon>
        <taxon>Vibrionaceae</taxon>
        <taxon>Vibrio</taxon>
    </lineage>
</organism>
<evidence type="ECO:0000313" key="6">
    <source>
        <dbReference type="Proteomes" id="UP000078309"/>
    </source>
</evidence>
<dbReference type="InterPro" id="IPR042054">
    <property type="entry name" value="YegD-like"/>
</dbReference>
<dbReference type="CDD" id="cd10231">
    <property type="entry name" value="ASKHA_NBD_HSP70_YegD-like"/>
    <property type="match status" value="1"/>
</dbReference>
<dbReference type="NCBIfam" id="NF008673">
    <property type="entry name" value="PRK11678.1"/>
    <property type="match status" value="1"/>
</dbReference>
<dbReference type="SUPFAM" id="SSF53067">
    <property type="entry name" value="Actin-like ATPase domain"/>
    <property type="match status" value="2"/>
</dbReference>
<accession>A0A191W9V3</accession>
<dbReference type="PANTHER" id="PTHR19375">
    <property type="entry name" value="HEAT SHOCK PROTEIN 70KDA"/>
    <property type="match status" value="1"/>
</dbReference>
<dbReference type="PROSITE" id="PS00329">
    <property type="entry name" value="HSP70_2"/>
    <property type="match status" value="1"/>
</dbReference>
<reference evidence="5" key="3">
    <citation type="submission" date="2021-05" db="EMBL/GenBank/DDBJ databases">
        <authorList>
            <person name="Kalatzis P.G."/>
            <person name="Castillo D."/>
            <person name="D'Alvise P."/>
            <person name="Middelboe M."/>
            <person name="Gram L."/>
        </authorList>
    </citation>
    <scope>NUCLEOTIDE SEQUENCE</scope>
    <source>
        <strain evidence="5">90-11-286</strain>
    </source>
</reference>
<dbReference type="AlphaFoldDB" id="A0A191W9V3"/>
<dbReference type="InterPro" id="IPR018181">
    <property type="entry name" value="Heat_shock_70_CS"/>
</dbReference>
<keyword evidence="3" id="KW-0067">ATP-binding</keyword>
<evidence type="ECO:0000256" key="2">
    <source>
        <dbReference type="ARBA" id="ARBA00022741"/>
    </source>
</evidence>
<dbReference type="Proteomes" id="UP000078309">
    <property type="component" value="Unassembled WGS sequence"/>
</dbReference>
<keyword evidence="2" id="KW-0547">Nucleotide-binding</keyword>
<proteinExistence type="inferred from homology"/>
<evidence type="ECO:0000256" key="1">
    <source>
        <dbReference type="ARBA" id="ARBA00007381"/>
    </source>
</evidence>
<comment type="similarity">
    <text evidence="1">Belongs to the heat shock protein 70 family.</text>
</comment>
<dbReference type="InterPro" id="IPR043129">
    <property type="entry name" value="ATPase_NBD"/>
</dbReference>
<evidence type="ECO:0000313" key="7">
    <source>
        <dbReference type="Proteomes" id="UP000786185"/>
    </source>
</evidence>
<reference evidence="5 6" key="1">
    <citation type="journal article" date="2017" name="J. Fish Dis.">
        <title>Comparative assessment of Vibrio virulence in marine fish larvae.</title>
        <authorList>
            <person name="Ronneseth A."/>
            <person name="Castillo D."/>
            <person name="D'Alvise P."/>
            <person name="Tonnesen O."/>
            <person name="Haugland G."/>
            <person name="Grotkjaer T."/>
            <person name="Engell-Sorensen K."/>
            <person name="Norremark L."/>
            <person name="Bergh O."/>
            <person name="Wergeland H.I."/>
            <person name="Gram L."/>
        </authorList>
    </citation>
    <scope>NUCLEOTIDE SEQUENCE [LARGE SCALE GENOMIC DNA]</scope>
    <source>
        <strain evidence="5 6">90-11-286</strain>
    </source>
</reference>
<gene>
    <name evidence="5" type="primary">yegD</name>
    <name evidence="4" type="ORF">ERJ77_07400</name>
    <name evidence="5" type="ORF">PL14_09190</name>
</gene>
<dbReference type="EMBL" id="JAHGUI010000033">
    <property type="protein sequence ID" value="MBT2918862.1"/>
    <property type="molecule type" value="Genomic_DNA"/>
</dbReference>
<evidence type="ECO:0000256" key="3">
    <source>
        <dbReference type="ARBA" id="ARBA00022840"/>
    </source>
</evidence>
<name>A0A191W9V3_VIBAN</name>